<evidence type="ECO:0000313" key="2">
    <source>
        <dbReference type="Proteomes" id="UP001221302"/>
    </source>
</evidence>
<dbReference type="AlphaFoldDB" id="A0AAE3TD85"/>
<organism evidence="1 2">
    <name type="scientific">Stygiobacter electus</name>
    <dbReference type="NCBI Taxonomy" id="3032292"/>
    <lineage>
        <taxon>Bacteria</taxon>
        <taxon>Pseudomonadati</taxon>
        <taxon>Ignavibacteriota</taxon>
        <taxon>Ignavibacteria</taxon>
        <taxon>Ignavibacteriales</taxon>
        <taxon>Melioribacteraceae</taxon>
        <taxon>Stygiobacter</taxon>
    </lineage>
</organism>
<reference evidence="1" key="1">
    <citation type="submission" date="2023-03" db="EMBL/GenBank/DDBJ databases">
        <title>Stygiobacter electus gen. nov., sp. nov., facultatively anaerobic thermotolerant bacterium of the class Ignavibacteria from a well of Yessentuki mineral water deposit.</title>
        <authorList>
            <person name="Podosokorskaya O.A."/>
            <person name="Elcheninov A.G."/>
            <person name="Petrova N.F."/>
            <person name="Zavarzina D.G."/>
            <person name="Kublanov I.V."/>
            <person name="Merkel A.Y."/>
        </authorList>
    </citation>
    <scope>NUCLEOTIDE SEQUENCE</scope>
    <source>
        <strain evidence="1">09-Me</strain>
    </source>
</reference>
<accession>A0AAE3TD85</accession>
<proteinExistence type="predicted"/>
<comment type="caution">
    <text evidence="1">The sequence shown here is derived from an EMBL/GenBank/DDBJ whole genome shotgun (WGS) entry which is preliminary data.</text>
</comment>
<dbReference type="EMBL" id="JARGDL010000003">
    <property type="protein sequence ID" value="MDF1611192.1"/>
    <property type="molecule type" value="Genomic_DNA"/>
</dbReference>
<keyword evidence="2" id="KW-1185">Reference proteome</keyword>
<dbReference type="Proteomes" id="UP001221302">
    <property type="component" value="Unassembled WGS sequence"/>
</dbReference>
<dbReference type="RefSeq" id="WP_321534959.1">
    <property type="nucleotide sequence ID" value="NZ_JARGDL010000003.1"/>
</dbReference>
<evidence type="ECO:0000313" key="1">
    <source>
        <dbReference type="EMBL" id="MDF1611192.1"/>
    </source>
</evidence>
<gene>
    <name evidence="1" type="ORF">P0M35_03455</name>
</gene>
<sequence>MTTLPPPAVKYFPEDSIEKKCYTFAESLKQYVPVPNDRNRLAFNIYRYVKGEGDIPEVIVKNTKIKIEGISSTELAKMIEEEVIKIKS</sequence>
<protein>
    <submittedName>
        <fullName evidence="1">Uncharacterized protein</fullName>
    </submittedName>
</protein>
<name>A0AAE3TD85_9BACT</name>